<comment type="subunit">
    <text evidence="6">Component of the commander complex that is essential for endosomal recycling of transmembrane cargos; the commander complex is composed of the CCC subcomplex and the retriever subcomplex. Component of the heterotrimeric retriever complex consisting of VPS26C, VPS29 and VPS35L; within the complex interacts with VPS35L. Interacts with SNX17 (via C-terminus); the interaction is direct and associates SNX17 with the retriever complex. Interacts with SNX31; the interaction is direct.</text>
</comment>
<evidence type="ECO:0000256" key="5">
    <source>
        <dbReference type="ARBA" id="ARBA00093280"/>
    </source>
</evidence>
<protein>
    <recommendedName>
        <fullName evidence="4">Vacuolar protein sorting-associated protein 26C</fullName>
    </recommendedName>
</protein>
<reference evidence="7" key="1">
    <citation type="journal article" date="2024" name="Gigascience">
        <title>Chromosome-level genome of the poultry shaft louse Menopon gallinae provides insight into the host-switching and adaptive evolution of parasitic lice.</title>
        <authorList>
            <person name="Xu Y."/>
            <person name="Ma L."/>
            <person name="Liu S."/>
            <person name="Liang Y."/>
            <person name="Liu Q."/>
            <person name="He Z."/>
            <person name="Tian L."/>
            <person name="Duan Y."/>
            <person name="Cai W."/>
            <person name="Li H."/>
            <person name="Song F."/>
        </authorList>
    </citation>
    <scope>NUCLEOTIDE SEQUENCE</scope>
    <source>
        <strain evidence="7">Cailab_2023a</strain>
    </source>
</reference>
<dbReference type="GO" id="GO:0006886">
    <property type="term" value="P:intracellular protein transport"/>
    <property type="evidence" value="ECO:0007669"/>
    <property type="project" value="InterPro"/>
</dbReference>
<dbReference type="FunFam" id="2.60.40.640:FF:000009">
    <property type="entry name" value="Down syndrome critical region protein 3"/>
    <property type="match status" value="1"/>
</dbReference>
<evidence type="ECO:0000313" key="7">
    <source>
        <dbReference type="EMBL" id="KAL0273624.1"/>
    </source>
</evidence>
<dbReference type="AlphaFoldDB" id="A0AAW2HUH7"/>
<comment type="similarity">
    <text evidence="2">Belongs to the VPS26 family.</text>
</comment>
<proteinExistence type="inferred from homology"/>
<dbReference type="SUPFAM" id="SSF81296">
    <property type="entry name" value="E set domains"/>
    <property type="match status" value="1"/>
</dbReference>
<evidence type="ECO:0000256" key="6">
    <source>
        <dbReference type="ARBA" id="ARBA00093474"/>
    </source>
</evidence>
<dbReference type="PANTHER" id="PTHR12233">
    <property type="entry name" value="VACUOLAR PROTEIN SORTING 26 RELATED"/>
    <property type="match status" value="1"/>
</dbReference>
<dbReference type="Gene3D" id="2.60.40.640">
    <property type="match status" value="2"/>
</dbReference>
<name>A0AAW2HUH7_9NEOP</name>
<comment type="caution">
    <text evidence="7">The sequence shown here is derived from an EMBL/GenBank/DDBJ whole genome shotgun (WGS) entry which is preliminary data.</text>
</comment>
<keyword evidence="3" id="KW-0967">Endosome</keyword>
<evidence type="ECO:0000256" key="1">
    <source>
        <dbReference type="ARBA" id="ARBA00004177"/>
    </source>
</evidence>
<dbReference type="EMBL" id="JARGDH010000003">
    <property type="protein sequence ID" value="KAL0273624.1"/>
    <property type="molecule type" value="Genomic_DNA"/>
</dbReference>
<dbReference type="InterPro" id="IPR028934">
    <property type="entry name" value="Vps26-related"/>
</dbReference>
<organism evidence="7">
    <name type="scientific">Menopon gallinae</name>
    <name type="common">poultry shaft louse</name>
    <dbReference type="NCBI Taxonomy" id="328185"/>
    <lineage>
        <taxon>Eukaryota</taxon>
        <taxon>Metazoa</taxon>
        <taxon>Ecdysozoa</taxon>
        <taxon>Arthropoda</taxon>
        <taxon>Hexapoda</taxon>
        <taxon>Insecta</taxon>
        <taxon>Pterygota</taxon>
        <taxon>Neoptera</taxon>
        <taxon>Paraneoptera</taxon>
        <taxon>Psocodea</taxon>
        <taxon>Troctomorpha</taxon>
        <taxon>Phthiraptera</taxon>
        <taxon>Amblycera</taxon>
        <taxon>Menoponidae</taxon>
        <taxon>Menopon</taxon>
    </lineage>
</organism>
<dbReference type="InterPro" id="IPR014752">
    <property type="entry name" value="Arrestin-like_C"/>
</dbReference>
<dbReference type="FunFam" id="2.60.40.640:FF:000008">
    <property type="entry name" value="Down syndrome critical region protein 3"/>
    <property type="match status" value="1"/>
</dbReference>
<comment type="function">
    <text evidence="5">Component of the commander complex that is essential for endosomal recycling of transmembrane cargos; the commander complex is composed of the CCC subcomplex and the retriever subcomplex. Component of the retriever complex, which is a heterotrimeric complex related to retromer cargo-selective complex (CSC) and essential for retromer-independent retrieval and recycling of numerous cargos such as integrin alpha-5/beta-1 (ITGA5:ITGB1). The recruitment of the retriever complex to the endosomal membrane involves CCC and WASH complexes. In the endosomes, drives the retriever and recycling of NxxY-motif-containing cargo proteins by coupling to SNX17, a cargo essential for the homeostatic maintenance of numerous cell surface proteins associated with processes that include cell migration, cell adhesion, nutrient supply and cell signaling.</text>
</comment>
<dbReference type="Pfam" id="PF03643">
    <property type="entry name" value="Vps26"/>
    <property type="match status" value="1"/>
</dbReference>
<evidence type="ECO:0000256" key="2">
    <source>
        <dbReference type="ARBA" id="ARBA00009100"/>
    </source>
</evidence>
<comment type="subcellular location">
    <subcellularLocation>
        <location evidence="1">Endosome</location>
    </subcellularLocation>
</comment>
<dbReference type="GO" id="GO:0005768">
    <property type="term" value="C:endosome"/>
    <property type="evidence" value="ECO:0007669"/>
    <property type="project" value="UniProtKB-SubCell"/>
</dbReference>
<evidence type="ECO:0000256" key="4">
    <source>
        <dbReference type="ARBA" id="ARBA00067597"/>
    </source>
</evidence>
<evidence type="ECO:0000256" key="3">
    <source>
        <dbReference type="ARBA" id="ARBA00022753"/>
    </source>
</evidence>
<accession>A0AAW2HUH7</accession>
<sequence length="298" mass="33663">MAIVLDIRLKKVNKVYHDGDVISGIVFMQSNSDFKHDGITLTAEGTVNLQLSAKNVGIIEAFYQSVKPIQLVTCNMEIASAGKIPAGKTEIPFEFLLVPRTNKTLYETYHGVFVNIQYHLRAEMKRPFLAKDLVKDCEFIVEYHPDKCEKAQPHPVSFTITPDSLQNVKERHNVPRFLVRGKFDSTMCSITKPFTGELVVEHCEVPIKSVELQLVRVETCGCAEGYAKDATEIQNIQIGEGDVPTNIAIPIYMIFPRLFTCPTLATSNFKVEFEINVVVIFQDDHLITENFPIILTRR</sequence>
<gene>
    <name evidence="7" type="ORF">PYX00_006254</name>
</gene>
<dbReference type="InterPro" id="IPR014756">
    <property type="entry name" value="Ig_E-set"/>
</dbReference>